<feature type="domain" description="GGDEF" evidence="3">
    <location>
        <begin position="172"/>
        <end position="299"/>
    </location>
</feature>
<name>A0ABX1R2G9_9ALTE</name>
<dbReference type="SMART" id="SM00267">
    <property type="entry name" value="GGDEF"/>
    <property type="match status" value="1"/>
</dbReference>
<reference evidence="4 5" key="1">
    <citation type="submission" date="2020-03" db="EMBL/GenBank/DDBJ databases">
        <title>Alteromonas ponticola sp. nov., isolated from seawater.</title>
        <authorList>
            <person name="Yoon J.-H."/>
            <person name="Kim Y.-O."/>
        </authorList>
    </citation>
    <scope>NUCLEOTIDE SEQUENCE [LARGE SCALE GENOMIC DNA]</scope>
    <source>
        <strain evidence="4 5">MYP5</strain>
    </source>
</reference>
<dbReference type="InterPro" id="IPR029787">
    <property type="entry name" value="Nucleotide_cyclase"/>
</dbReference>
<accession>A0ABX1R2G9</accession>
<dbReference type="PROSITE" id="PS50887">
    <property type="entry name" value="GGDEF"/>
    <property type="match status" value="1"/>
</dbReference>
<dbReference type="Proteomes" id="UP000709336">
    <property type="component" value="Unassembled WGS sequence"/>
</dbReference>
<evidence type="ECO:0000259" key="3">
    <source>
        <dbReference type="PROSITE" id="PS50887"/>
    </source>
</evidence>
<evidence type="ECO:0000256" key="1">
    <source>
        <dbReference type="ARBA" id="ARBA00012528"/>
    </source>
</evidence>
<dbReference type="SUPFAM" id="SSF55073">
    <property type="entry name" value="Nucleotide cyclase"/>
    <property type="match status" value="1"/>
</dbReference>
<proteinExistence type="predicted"/>
<dbReference type="InterPro" id="IPR050469">
    <property type="entry name" value="Diguanylate_Cyclase"/>
</dbReference>
<dbReference type="CDD" id="cd01949">
    <property type="entry name" value="GGDEF"/>
    <property type="match status" value="1"/>
</dbReference>
<dbReference type="PANTHER" id="PTHR45138:SF9">
    <property type="entry name" value="DIGUANYLATE CYCLASE DGCM-RELATED"/>
    <property type="match status" value="1"/>
</dbReference>
<protein>
    <recommendedName>
        <fullName evidence="1">diguanylate cyclase</fullName>
        <ecNumber evidence="1">2.7.7.65</ecNumber>
    </recommendedName>
</protein>
<evidence type="ECO:0000313" key="5">
    <source>
        <dbReference type="Proteomes" id="UP000709336"/>
    </source>
</evidence>
<evidence type="ECO:0000313" key="4">
    <source>
        <dbReference type="EMBL" id="NMH59697.1"/>
    </source>
</evidence>
<dbReference type="InterPro" id="IPR043128">
    <property type="entry name" value="Rev_trsase/Diguanyl_cyclase"/>
</dbReference>
<dbReference type="RefSeq" id="WP_169210254.1">
    <property type="nucleotide sequence ID" value="NZ_JAATNW010000003.1"/>
</dbReference>
<comment type="caution">
    <text evidence="4">The sequence shown here is derived from an EMBL/GenBank/DDBJ whole genome shotgun (WGS) entry which is preliminary data.</text>
</comment>
<dbReference type="Gene3D" id="3.30.70.270">
    <property type="match status" value="1"/>
</dbReference>
<gene>
    <name evidence="4" type="ORF">HCJ96_06690</name>
</gene>
<organism evidence="4 5">
    <name type="scientific">Alteromonas ponticola</name>
    <dbReference type="NCBI Taxonomy" id="2720613"/>
    <lineage>
        <taxon>Bacteria</taxon>
        <taxon>Pseudomonadati</taxon>
        <taxon>Pseudomonadota</taxon>
        <taxon>Gammaproteobacteria</taxon>
        <taxon>Alteromonadales</taxon>
        <taxon>Alteromonadaceae</taxon>
        <taxon>Alteromonas/Salinimonas group</taxon>
        <taxon>Alteromonas</taxon>
    </lineage>
</organism>
<comment type="catalytic activity">
    <reaction evidence="2">
        <text>2 GTP = 3',3'-c-di-GMP + 2 diphosphate</text>
        <dbReference type="Rhea" id="RHEA:24898"/>
        <dbReference type="ChEBI" id="CHEBI:33019"/>
        <dbReference type="ChEBI" id="CHEBI:37565"/>
        <dbReference type="ChEBI" id="CHEBI:58805"/>
        <dbReference type="EC" id="2.7.7.65"/>
    </reaction>
</comment>
<dbReference type="NCBIfam" id="TIGR00254">
    <property type="entry name" value="GGDEF"/>
    <property type="match status" value="1"/>
</dbReference>
<dbReference type="EC" id="2.7.7.65" evidence="1"/>
<dbReference type="PANTHER" id="PTHR45138">
    <property type="entry name" value="REGULATORY COMPONENTS OF SENSORY TRANSDUCTION SYSTEM"/>
    <property type="match status" value="1"/>
</dbReference>
<sequence>MDYSNSIYDSTGQDNFVSIAQASSMYSVHLLNSFLQQLLTTIDLDSLCSVYFRQLSMALPLAKIDLTSVQDKLSFGKENTSSPVIVTLPFGTATASTQDLFAVYSFIEELDRQERQTLAHMHNIFSQPLQHALAFKNMKLLMTKDALTGLGNRAGFDEACKRLAGRCNRHNDQFALLVIDLDNFKSVNDNFGHQEGDRVLQEVALHIQQALRHSDEAFRFGGDEFCCLLDCETSADLLAIANRLHQRVNQCDFMQKMKISCSIGGAIFHPEEHPDTVFKRADEALYRVKLSGKNAYLAA</sequence>
<dbReference type="EMBL" id="JAATNW010000003">
    <property type="protein sequence ID" value="NMH59697.1"/>
    <property type="molecule type" value="Genomic_DNA"/>
</dbReference>
<dbReference type="Pfam" id="PF00990">
    <property type="entry name" value="GGDEF"/>
    <property type="match status" value="1"/>
</dbReference>
<dbReference type="InterPro" id="IPR000160">
    <property type="entry name" value="GGDEF_dom"/>
</dbReference>
<keyword evidence="5" id="KW-1185">Reference proteome</keyword>
<evidence type="ECO:0000256" key="2">
    <source>
        <dbReference type="ARBA" id="ARBA00034247"/>
    </source>
</evidence>